<dbReference type="Gene3D" id="1.20.1530.20">
    <property type="match status" value="1"/>
</dbReference>
<evidence type="ECO:0000256" key="1">
    <source>
        <dbReference type="ARBA" id="ARBA00004141"/>
    </source>
</evidence>
<feature type="transmembrane region" description="Helical" evidence="7">
    <location>
        <begin position="102"/>
        <end position="125"/>
    </location>
</feature>
<dbReference type="GO" id="GO:1902600">
    <property type="term" value="P:proton transmembrane transport"/>
    <property type="evidence" value="ECO:0007669"/>
    <property type="project" value="InterPro"/>
</dbReference>
<dbReference type="InterPro" id="IPR006153">
    <property type="entry name" value="Cation/H_exchanger_TM"/>
</dbReference>
<feature type="transmembrane region" description="Helical" evidence="7">
    <location>
        <begin position="200"/>
        <end position="219"/>
    </location>
</feature>
<feature type="domain" description="Cation/H+ exchanger transmembrane" evidence="8">
    <location>
        <begin position="20"/>
        <end position="400"/>
    </location>
</feature>
<feature type="transmembrane region" description="Helical" evidence="7">
    <location>
        <begin position="6"/>
        <end position="24"/>
    </location>
</feature>
<comment type="caution">
    <text evidence="9">The sequence shown here is derived from an EMBL/GenBank/DDBJ whole genome shotgun (WGS) entry which is preliminary data.</text>
</comment>
<gene>
    <name evidence="9" type="ORF">PHY01_18440</name>
</gene>
<accession>A0A4Y3WMU8</accession>
<organism evidence="9 10">
    <name type="scientific">Pseudonocardia hydrocarbonoxydans</name>
    <dbReference type="NCBI Taxonomy" id="76726"/>
    <lineage>
        <taxon>Bacteria</taxon>
        <taxon>Bacillati</taxon>
        <taxon>Actinomycetota</taxon>
        <taxon>Actinomycetes</taxon>
        <taxon>Pseudonocardiales</taxon>
        <taxon>Pseudonocardiaceae</taxon>
        <taxon>Pseudonocardia</taxon>
    </lineage>
</organism>
<evidence type="ECO:0000256" key="6">
    <source>
        <dbReference type="ARBA" id="ARBA00023136"/>
    </source>
</evidence>
<evidence type="ECO:0000256" key="5">
    <source>
        <dbReference type="ARBA" id="ARBA00023065"/>
    </source>
</evidence>
<feature type="transmembrane region" description="Helical" evidence="7">
    <location>
        <begin position="169"/>
        <end position="194"/>
    </location>
</feature>
<keyword evidence="5" id="KW-0406">Ion transport</keyword>
<evidence type="ECO:0000256" key="4">
    <source>
        <dbReference type="ARBA" id="ARBA00022989"/>
    </source>
</evidence>
<feature type="transmembrane region" description="Helical" evidence="7">
    <location>
        <begin position="240"/>
        <end position="272"/>
    </location>
</feature>
<evidence type="ECO:0000256" key="7">
    <source>
        <dbReference type="SAM" id="Phobius"/>
    </source>
</evidence>
<keyword evidence="10" id="KW-1185">Reference proteome</keyword>
<dbReference type="AlphaFoldDB" id="A0A4Y3WMU8"/>
<name>A0A4Y3WMU8_9PSEU</name>
<reference evidence="9 10" key="1">
    <citation type="submission" date="2019-06" db="EMBL/GenBank/DDBJ databases">
        <title>Whole genome shotgun sequence of Pseudonocardia hydrocarbonoxydans NBRC 14498.</title>
        <authorList>
            <person name="Hosoyama A."/>
            <person name="Uohara A."/>
            <person name="Ohji S."/>
            <person name="Ichikawa N."/>
        </authorList>
    </citation>
    <scope>NUCLEOTIDE SEQUENCE [LARGE SCALE GENOMIC DNA]</scope>
    <source>
        <strain evidence="9 10">NBRC 14498</strain>
    </source>
</reference>
<sequence>MDMKHVIAYVLLDVAIVVVAARLMGRLFRRLGQPAVIGEIVAGIALGPTLLGAFPGDLDQLLFPAEVRPFLAVIAQLGLALFMFIVGMEVDLSLIRGRRRAAGAVAAGSVVLPFALGVGVAVVLYPFHAESVAPLPFVLFMGVAMSITALPVLARILTERGMQRTPTGVLALACAAIDDVIGWTLLAVVVAVAAGGSAGGALVIMGWTLLFALVMFFGVRPLLGRLVAWHARAGRLTPDILAIVLAGLLASAWITEIIGVHAIFGAFLFGAIMPRRDAAALTREILERLEQVSLLLLLPVFFVVAGLQVDVGALGLGGIWQLALILVAAIAGKFLGASVAARTQGLPRRQSTALGVLMNTRGLTEIVILQVGLQLGVLSPAMFTLMVIMALVTTAMTGPLMKVVYPDRVLARELAAAERAELGEVEAYTVLAVVDDPADGRRVAELARDLTGREHPARVVLCRLLPAQVELEVASGLGAELGMIAAAGDELRVLARELAACGTPASVVARFGTDPAALAATLDADLVLLTGDGDAAVAALAAVPETTVVVAAFGPGESAGGTPVALVDGAAGGRATLRVAAHLALRTADEVAVDSSDGRGGTRRTGAAAEALTRRGVTARPARPGETAQAAVVVLPDSAEAPADLGDRAVVLRVRPSGADVDEDLDQAVARITVTPAPAPGTVAAETTP</sequence>
<comment type="subcellular location">
    <subcellularLocation>
        <location evidence="1">Membrane</location>
        <topology evidence="1">Multi-pass membrane protein</topology>
    </subcellularLocation>
</comment>
<dbReference type="Pfam" id="PF00999">
    <property type="entry name" value="Na_H_Exchanger"/>
    <property type="match status" value="1"/>
</dbReference>
<feature type="transmembrane region" description="Helical" evidence="7">
    <location>
        <begin position="67"/>
        <end position="90"/>
    </location>
</feature>
<dbReference type="GO" id="GO:0016020">
    <property type="term" value="C:membrane"/>
    <property type="evidence" value="ECO:0007669"/>
    <property type="project" value="UniProtKB-SubCell"/>
</dbReference>
<dbReference type="InterPro" id="IPR038770">
    <property type="entry name" value="Na+/solute_symporter_sf"/>
</dbReference>
<dbReference type="GO" id="GO:0015297">
    <property type="term" value="F:antiporter activity"/>
    <property type="evidence" value="ECO:0007669"/>
    <property type="project" value="InterPro"/>
</dbReference>
<proteinExistence type="predicted"/>
<keyword evidence="3 7" id="KW-0812">Transmembrane</keyword>
<evidence type="ECO:0000259" key="8">
    <source>
        <dbReference type="Pfam" id="PF00999"/>
    </source>
</evidence>
<evidence type="ECO:0000313" key="10">
    <source>
        <dbReference type="Proteomes" id="UP000320338"/>
    </source>
</evidence>
<feature type="transmembrane region" description="Helical" evidence="7">
    <location>
        <begin position="137"/>
        <end position="157"/>
    </location>
</feature>
<evidence type="ECO:0000313" key="9">
    <source>
        <dbReference type="EMBL" id="GEC19561.1"/>
    </source>
</evidence>
<feature type="transmembrane region" description="Helical" evidence="7">
    <location>
        <begin position="292"/>
        <end position="315"/>
    </location>
</feature>
<protein>
    <recommendedName>
        <fullName evidence="8">Cation/H+ exchanger transmembrane domain-containing protein</fullName>
    </recommendedName>
</protein>
<feature type="transmembrane region" description="Helical" evidence="7">
    <location>
        <begin position="36"/>
        <end position="55"/>
    </location>
</feature>
<dbReference type="PANTHER" id="PTHR32468:SF0">
    <property type="entry name" value="K(+)_H(+) ANTIPORTER 1"/>
    <property type="match status" value="1"/>
</dbReference>
<dbReference type="EMBL" id="BJNG01000015">
    <property type="protein sequence ID" value="GEC19561.1"/>
    <property type="molecule type" value="Genomic_DNA"/>
</dbReference>
<dbReference type="Proteomes" id="UP000320338">
    <property type="component" value="Unassembled WGS sequence"/>
</dbReference>
<keyword evidence="6 7" id="KW-0472">Membrane</keyword>
<evidence type="ECO:0000256" key="3">
    <source>
        <dbReference type="ARBA" id="ARBA00022692"/>
    </source>
</evidence>
<keyword evidence="2" id="KW-0813">Transport</keyword>
<dbReference type="InterPro" id="IPR050794">
    <property type="entry name" value="CPA2_transporter"/>
</dbReference>
<feature type="transmembrane region" description="Helical" evidence="7">
    <location>
        <begin position="322"/>
        <end position="341"/>
    </location>
</feature>
<keyword evidence="4 7" id="KW-1133">Transmembrane helix</keyword>
<dbReference type="PANTHER" id="PTHR32468">
    <property type="entry name" value="CATION/H + ANTIPORTER"/>
    <property type="match status" value="1"/>
</dbReference>
<feature type="transmembrane region" description="Helical" evidence="7">
    <location>
        <begin position="367"/>
        <end position="392"/>
    </location>
</feature>
<dbReference type="RefSeq" id="WP_246085796.1">
    <property type="nucleotide sequence ID" value="NZ_BAAARZ010000093.1"/>
</dbReference>
<evidence type="ECO:0000256" key="2">
    <source>
        <dbReference type="ARBA" id="ARBA00022448"/>
    </source>
</evidence>